<keyword evidence="4" id="KW-0143">Chaperone</keyword>
<dbReference type="OrthoDB" id="376357at2759"/>
<dbReference type="HOGENOM" id="CLU_017633_18_0_1"/>
<name>A0A0C3GJ71_PILCF</name>
<dbReference type="PANTHER" id="PTHR44313:SF1">
    <property type="entry name" value="DNAJ HOMOLOG SUBFAMILY C MEMBER 17"/>
    <property type="match status" value="1"/>
</dbReference>
<dbReference type="EMBL" id="KN832971">
    <property type="protein sequence ID" value="KIM91679.1"/>
    <property type="molecule type" value="Genomic_DNA"/>
</dbReference>
<dbReference type="SUPFAM" id="SSF46565">
    <property type="entry name" value="Chaperone J-domain"/>
    <property type="match status" value="1"/>
</dbReference>
<evidence type="ECO:0000259" key="6">
    <source>
        <dbReference type="PROSITE" id="PS50076"/>
    </source>
</evidence>
<feature type="domain" description="J" evidence="6">
    <location>
        <begin position="8"/>
        <end position="73"/>
    </location>
</feature>
<evidence type="ECO:0000256" key="1">
    <source>
        <dbReference type="ARBA" id="ARBA00004123"/>
    </source>
</evidence>
<dbReference type="InterPro" id="IPR018253">
    <property type="entry name" value="DnaJ_domain_CS"/>
</dbReference>
<evidence type="ECO:0000313" key="8">
    <source>
        <dbReference type="Proteomes" id="UP000054166"/>
    </source>
</evidence>
<dbReference type="InterPro" id="IPR036869">
    <property type="entry name" value="J_dom_sf"/>
</dbReference>
<dbReference type="GO" id="GO:0000390">
    <property type="term" value="P:spliceosomal complex disassembly"/>
    <property type="evidence" value="ECO:0007669"/>
    <property type="project" value="TreeGrafter"/>
</dbReference>
<dbReference type="SMART" id="SM00271">
    <property type="entry name" value="DnaJ"/>
    <property type="match status" value="1"/>
</dbReference>
<feature type="non-terminal residue" evidence="7">
    <location>
        <position position="73"/>
    </location>
</feature>
<keyword evidence="3" id="KW-0963">Cytoplasm</keyword>
<dbReference type="GO" id="GO:0005681">
    <property type="term" value="C:spliceosomal complex"/>
    <property type="evidence" value="ECO:0007669"/>
    <property type="project" value="TreeGrafter"/>
</dbReference>
<sequence>MPADEEANPYQLLGIGLETSEADIRKAYRTRSLKVHPDRNPNDPNAAKKFHELNQAYELLLDPLRRLAIDAKI</sequence>
<evidence type="ECO:0000256" key="4">
    <source>
        <dbReference type="ARBA" id="ARBA00023186"/>
    </source>
</evidence>
<keyword evidence="8" id="KW-1185">Reference proteome</keyword>
<dbReference type="CDD" id="cd06257">
    <property type="entry name" value="DnaJ"/>
    <property type="match status" value="1"/>
</dbReference>
<dbReference type="InParanoid" id="A0A0C3GJ71"/>
<dbReference type="STRING" id="765440.A0A0C3GJ71"/>
<dbReference type="PRINTS" id="PR00625">
    <property type="entry name" value="JDOMAIN"/>
</dbReference>
<comment type="subcellular location">
    <subcellularLocation>
        <location evidence="2">Cytoplasm</location>
    </subcellularLocation>
    <subcellularLocation>
        <location evidence="1">Nucleus</location>
    </subcellularLocation>
</comment>
<accession>A0A0C3GJ71</accession>
<dbReference type="Proteomes" id="UP000054166">
    <property type="component" value="Unassembled WGS sequence"/>
</dbReference>
<evidence type="ECO:0000256" key="3">
    <source>
        <dbReference type="ARBA" id="ARBA00022490"/>
    </source>
</evidence>
<dbReference type="PANTHER" id="PTHR44313">
    <property type="entry name" value="DNAJ HOMOLOG SUBFAMILY C MEMBER 17"/>
    <property type="match status" value="1"/>
</dbReference>
<evidence type="ECO:0000256" key="2">
    <source>
        <dbReference type="ARBA" id="ARBA00004496"/>
    </source>
</evidence>
<dbReference type="InterPro" id="IPR001623">
    <property type="entry name" value="DnaJ_domain"/>
</dbReference>
<reference evidence="7 8" key="1">
    <citation type="submission" date="2014-04" db="EMBL/GenBank/DDBJ databases">
        <authorList>
            <consortium name="DOE Joint Genome Institute"/>
            <person name="Kuo A."/>
            <person name="Tarkka M."/>
            <person name="Buscot F."/>
            <person name="Kohler A."/>
            <person name="Nagy L.G."/>
            <person name="Floudas D."/>
            <person name="Copeland A."/>
            <person name="Barry K.W."/>
            <person name="Cichocki N."/>
            <person name="Veneault-Fourrey C."/>
            <person name="LaButti K."/>
            <person name="Lindquist E.A."/>
            <person name="Lipzen A."/>
            <person name="Lundell T."/>
            <person name="Morin E."/>
            <person name="Murat C."/>
            <person name="Sun H."/>
            <person name="Tunlid A."/>
            <person name="Henrissat B."/>
            <person name="Grigoriev I.V."/>
            <person name="Hibbett D.S."/>
            <person name="Martin F."/>
            <person name="Nordberg H.P."/>
            <person name="Cantor M.N."/>
            <person name="Hua S.X."/>
        </authorList>
    </citation>
    <scope>NUCLEOTIDE SEQUENCE [LARGE SCALE GENOMIC DNA]</scope>
    <source>
        <strain evidence="7 8">F 1598</strain>
    </source>
</reference>
<dbReference type="Pfam" id="PF00226">
    <property type="entry name" value="DnaJ"/>
    <property type="match status" value="1"/>
</dbReference>
<keyword evidence="5" id="KW-0539">Nucleus</keyword>
<dbReference type="PROSITE" id="PS50076">
    <property type="entry name" value="DNAJ_2"/>
    <property type="match status" value="1"/>
</dbReference>
<gene>
    <name evidence="7" type="ORF">PILCRDRAFT_58019</name>
</gene>
<protein>
    <recommendedName>
        <fullName evidence="6">J domain-containing protein</fullName>
    </recommendedName>
</protein>
<evidence type="ECO:0000313" key="7">
    <source>
        <dbReference type="EMBL" id="KIM91679.1"/>
    </source>
</evidence>
<dbReference type="AlphaFoldDB" id="A0A0C3GJ71"/>
<dbReference type="InterPro" id="IPR052094">
    <property type="entry name" value="Pre-mRNA-splicing_ERAD"/>
</dbReference>
<dbReference type="PROSITE" id="PS00636">
    <property type="entry name" value="DNAJ_1"/>
    <property type="match status" value="1"/>
</dbReference>
<proteinExistence type="predicted"/>
<evidence type="ECO:0000256" key="5">
    <source>
        <dbReference type="ARBA" id="ARBA00023242"/>
    </source>
</evidence>
<reference evidence="8" key="2">
    <citation type="submission" date="2015-01" db="EMBL/GenBank/DDBJ databases">
        <title>Evolutionary Origins and Diversification of the Mycorrhizal Mutualists.</title>
        <authorList>
            <consortium name="DOE Joint Genome Institute"/>
            <consortium name="Mycorrhizal Genomics Consortium"/>
            <person name="Kohler A."/>
            <person name="Kuo A."/>
            <person name="Nagy L.G."/>
            <person name="Floudas D."/>
            <person name="Copeland A."/>
            <person name="Barry K.W."/>
            <person name="Cichocki N."/>
            <person name="Veneault-Fourrey C."/>
            <person name="LaButti K."/>
            <person name="Lindquist E.A."/>
            <person name="Lipzen A."/>
            <person name="Lundell T."/>
            <person name="Morin E."/>
            <person name="Murat C."/>
            <person name="Riley R."/>
            <person name="Ohm R."/>
            <person name="Sun H."/>
            <person name="Tunlid A."/>
            <person name="Henrissat B."/>
            <person name="Grigoriev I.V."/>
            <person name="Hibbett D.S."/>
            <person name="Martin F."/>
        </authorList>
    </citation>
    <scope>NUCLEOTIDE SEQUENCE [LARGE SCALE GENOMIC DNA]</scope>
    <source>
        <strain evidence="8">F 1598</strain>
    </source>
</reference>
<dbReference type="GO" id="GO:0005737">
    <property type="term" value="C:cytoplasm"/>
    <property type="evidence" value="ECO:0007669"/>
    <property type="project" value="UniProtKB-SubCell"/>
</dbReference>
<dbReference type="Gene3D" id="1.10.287.110">
    <property type="entry name" value="DnaJ domain"/>
    <property type="match status" value="1"/>
</dbReference>
<organism evidence="7 8">
    <name type="scientific">Piloderma croceum (strain F 1598)</name>
    <dbReference type="NCBI Taxonomy" id="765440"/>
    <lineage>
        <taxon>Eukaryota</taxon>
        <taxon>Fungi</taxon>
        <taxon>Dikarya</taxon>
        <taxon>Basidiomycota</taxon>
        <taxon>Agaricomycotina</taxon>
        <taxon>Agaricomycetes</taxon>
        <taxon>Agaricomycetidae</taxon>
        <taxon>Atheliales</taxon>
        <taxon>Atheliaceae</taxon>
        <taxon>Piloderma</taxon>
    </lineage>
</organism>